<keyword evidence="4 7" id="KW-0812">Transmembrane</keyword>
<feature type="transmembrane region" description="Helical" evidence="7">
    <location>
        <begin position="95"/>
        <end position="121"/>
    </location>
</feature>
<name>X1SW21_9ZZZZ</name>
<evidence type="ECO:0000259" key="8">
    <source>
        <dbReference type="PROSITE" id="PS50928"/>
    </source>
</evidence>
<keyword evidence="3" id="KW-1003">Cell membrane</keyword>
<keyword evidence="6 7" id="KW-0472">Membrane</keyword>
<evidence type="ECO:0000313" key="9">
    <source>
        <dbReference type="EMBL" id="GAI79520.1"/>
    </source>
</evidence>
<evidence type="ECO:0000256" key="7">
    <source>
        <dbReference type="SAM" id="Phobius"/>
    </source>
</evidence>
<protein>
    <recommendedName>
        <fullName evidence="8">ABC transmembrane type-1 domain-containing protein</fullName>
    </recommendedName>
</protein>
<gene>
    <name evidence="9" type="ORF">S12H4_18856</name>
</gene>
<dbReference type="InterPro" id="IPR025966">
    <property type="entry name" value="OppC_N"/>
</dbReference>
<comment type="subcellular location">
    <subcellularLocation>
        <location evidence="1">Cell membrane</location>
        <topology evidence="1">Multi-pass membrane protein</topology>
    </subcellularLocation>
</comment>
<dbReference type="PANTHER" id="PTHR43386">
    <property type="entry name" value="OLIGOPEPTIDE TRANSPORT SYSTEM PERMEASE PROTEIN APPC"/>
    <property type="match status" value="1"/>
</dbReference>
<feature type="transmembrane region" description="Helical" evidence="7">
    <location>
        <begin position="32"/>
        <end position="54"/>
    </location>
</feature>
<dbReference type="GO" id="GO:0055085">
    <property type="term" value="P:transmembrane transport"/>
    <property type="evidence" value="ECO:0007669"/>
    <property type="project" value="InterPro"/>
</dbReference>
<evidence type="ECO:0000256" key="6">
    <source>
        <dbReference type="ARBA" id="ARBA00023136"/>
    </source>
</evidence>
<comment type="caution">
    <text evidence="9">The sequence shown here is derived from an EMBL/GenBank/DDBJ whole genome shotgun (WGS) entry which is preliminary data.</text>
</comment>
<dbReference type="SUPFAM" id="SSF161098">
    <property type="entry name" value="MetI-like"/>
    <property type="match status" value="1"/>
</dbReference>
<organism evidence="9">
    <name type="scientific">marine sediment metagenome</name>
    <dbReference type="NCBI Taxonomy" id="412755"/>
    <lineage>
        <taxon>unclassified sequences</taxon>
        <taxon>metagenomes</taxon>
        <taxon>ecological metagenomes</taxon>
    </lineage>
</organism>
<dbReference type="Gene3D" id="1.10.3720.10">
    <property type="entry name" value="MetI-like"/>
    <property type="match status" value="1"/>
</dbReference>
<feature type="non-terminal residue" evidence="9">
    <location>
        <position position="1"/>
    </location>
</feature>
<keyword evidence="5 7" id="KW-1133">Transmembrane helix</keyword>
<evidence type="ECO:0000256" key="4">
    <source>
        <dbReference type="ARBA" id="ARBA00022692"/>
    </source>
</evidence>
<dbReference type="InterPro" id="IPR050366">
    <property type="entry name" value="BP-dependent_transpt_permease"/>
</dbReference>
<proteinExistence type="predicted"/>
<dbReference type="GO" id="GO:0005886">
    <property type="term" value="C:plasma membrane"/>
    <property type="evidence" value="ECO:0007669"/>
    <property type="project" value="UniProtKB-SubCell"/>
</dbReference>
<dbReference type="PROSITE" id="PS50928">
    <property type="entry name" value="ABC_TM1"/>
    <property type="match status" value="1"/>
</dbReference>
<dbReference type="Pfam" id="PF00528">
    <property type="entry name" value="BPD_transp_1"/>
    <property type="match status" value="1"/>
</dbReference>
<accession>X1SW21</accession>
<dbReference type="PANTHER" id="PTHR43386:SF1">
    <property type="entry name" value="D,D-DIPEPTIDE TRANSPORT SYSTEM PERMEASE PROTEIN DDPC-RELATED"/>
    <property type="match status" value="1"/>
</dbReference>
<keyword evidence="2" id="KW-0813">Transport</keyword>
<evidence type="ECO:0000256" key="2">
    <source>
        <dbReference type="ARBA" id="ARBA00022448"/>
    </source>
</evidence>
<dbReference type="Pfam" id="PF12911">
    <property type="entry name" value="OppC_N"/>
    <property type="match status" value="1"/>
</dbReference>
<evidence type="ECO:0000256" key="3">
    <source>
        <dbReference type="ARBA" id="ARBA00022475"/>
    </source>
</evidence>
<dbReference type="InterPro" id="IPR000515">
    <property type="entry name" value="MetI-like"/>
</dbReference>
<dbReference type="EMBL" id="BARW01009361">
    <property type="protein sequence ID" value="GAI79520.1"/>
    <property type="molecule type" value="Genomic_DNA"/>
</dbReference>
<sequence length="244" mass="25980">GTTDTSSEMVAGPKRRSRLADFGIRLFKEKRLGAVMGVITLLMLLVAIFANFIAPYGMNETRVADWLAPPSAAHLLGGDQLGRDLFSRIVYGARISVTVGLAASAIATVISLIIGIVSGYIGGKFDLVLQRFVDAWMCFPALILLIIIMSFVGPGLWNVIMVLGVTTGIGGSRVIRGAVMTVKENVYISAAVATGCPTSRILIRHILPNVMAPTIVLFTIRVPNAILTEASLSFLGYGIPPPHS</sequence>
<evidence type="ECO:0000256" key="1">
    <source>
        <dbReference type="ARBA" id="ARBA00004651"/>
    </source>
</evidence>
<dbReference type="AlphaFoldDB" id="X1SW21"/>
<reference evidence="9" key="1">
    <citation type="journal article" date="2014" name="Front. Microbiol.">
        <title>High frequency of phylogenetically diverse reductive dehalogenase-homologous genes in deep subseafloor sedimentary metagenomes.</title>
        <authorList>
            <person name="Kawai M."/>
            <person name="Futagami T."/>
            <person name="Toyoda A."/>
            <person name="Takaki Y."/>
            <person name="Nishi S."/>
            <person name="Hori S."/>
            <person name="Arai W."/>
            <person name="Tsubouchi T."/>
            <person name="Morono Y."/>
            <person name="Uchiyama I."/>
            <person name="Ito T."/>
            <person name="Fujiyama A."/>
            <person name="Inagaki F."/>
            <person name="Takami H."/>
        </authorList>
    </citation>
    <scope>NUCLEOTIDE SEQUENCE</scope>
    <source>
        <strain evidence="9">Expedition CK06-06</strain>
    </source>
</reference>
<evidence type="ECO:0000256" key="5">
    <source>
        <dbReference type="ARBA" id="ARBA00022989"/>
    </source>
</evidence>
<feature type="domain" description="ABC transmembrane type-1" evidence="8">
    <location>
        <begin position="97"/>
        <end position="244"/>
    </location>
</feature>
<dbReference type="CDD" id="cd06261">
    <property type="entry name" value="TM_PBP2"/>
    <property type="match status" value="1"/>
</dbReference>
<dbReference type="InterPro" id="IPR035906">
    <property type="entry name" value="MetI-like_sf"/>
</dbReference>